<dbReference type="VEuPathDB" id="FungiDB:YALI1_E17920g"/>
<dbReference type="SUPFAM" id="SSF46934">
    <property type="entry name" value="UBA-like"/>
    <property type="match status" value="1"/>
</dbReference>
<dbReference type="Pfam" id="PF00789">
    <property type="entry name" value="UBX"/>
    <property type="match status" value="1"/>
</dbReference>
<name>A0A1D8NII9_YARLL</name>
<dbReference type="InterPro" id="IPR009060">
    <property type="entry name" value="UBA-like_sf"/>
</dbReference>
<protein>
    <submittedName>
        <fullName evidence="4">Uncharacterized protein</fullName>
    </submittedName>
</protein>
<dbReference type="KEGG" id="yli:2911537"/>
<organism evidence="4 6">
    <name type="scientific">Yarrowia lipolytica</name>
    <name type="common">Candida lipolytica</name>
    <dbReference type="NCBI Taxonomy" id="4952"/>
    <lineage>
        <taxon>Eukaryota</taxon>
        <taxon>Fungi</taxon>
        <taxon>Dikarya</taxon>
        <taxon>Ascomycota</taxon>
        <taxon>Saccharomycotina</taxon>
        <taxon>Dipodascomycetes</taxon>
        <taxon>Dipodascales</taxon>
        <taxon>Dipodascales incertae sedis</taxon>
        <taxon>Yarrowia</taxon>
    </lineage>
</organism>
<feature type="compositionally biased region" description="Acidic residues" evidence="1">
    <location>
        <begin position="48"/>
        <end position="72"/>
    </location>
</feature>
<feature type="compositionally biased region" description="Low complexity" evidence="1">
    <location>
        <begin position="128"/>
        <end position="143"/>
    </location>
</feature>
<dbReference type="eggNOG" id="KOG2086">
    <property type="taxonomic scope" value="Eukaryota"/>
</dbReference>
<gene>
    <name evidence="5" type="ORF">B0I71DRAFT_126884</name>
    <name evidence="4" type="ORF">YALI1_E17920g</name>
</gene>
<feature type="domain" description="UBX" evidence="2">
    <location>
        <begin position="378"/>
        <end position="453"/>
    </location>
</feature>
<dbReference type="SMART" id="SM00166">
    <property type="entry name" value="UBX"/>
    <property type="match status" value="1"/>
</dbReference>
<dbReference type="InterPro" id="IPR012989">
    <property type="entry name" value="SEP_domain"/>
</dbReference>
<dbReference type="SUPFAM" id="SSF102848">
    <property type="entry name" value="NSFL1 (p97 ATPase) cofactor p47, SEP domain"/>
    <property type="match status" value="1"/>
</dbReference>
<feature type="compositionally biased region" description="Acidic residues" evidence="1">
    <location>
        <begin position="225"/>
        <end position="234"/>
    </location>
</feature>
<dbReference type="GO" id="GO:0043161">
    <property type="term" value="P:proteasome-mediated ubiquitin-dependent protein catabolic process"/>
    <property type="evidence" value="ECO:0007669"/>
    <property type="project" value="TreeGrafter"/>
</dbReference>
<dbReference type="GO" id="GO:0000045">
    <property type="term" value="P:autophagosome assembly"/>
    <property type="evidence" value="ECO:0007669"/>
    <property type="project" value="TreeGrafter"/>
</dbReference>
<dbReference type="GO" id="GO:0031468">
    <property type="term" value="P:nuclear membrane reassembly"/>
    <property type="evidence" value="ECO:0007669"/>
    <property type="project" value="TreeGrafter"/>
</dbReference>
<dbReference type="SUPFAM" id="SSF54236">
    <property type="entry name" value="Ubiquitin-like"/>
    <property type="match status" value="1"/>
</dbReference>
<dbReference type="PROSITE" id="PS51399">
    <property type="entry name" value="SEP"/>
    <property type="match status" value="1"/>
</dbReference>
<accession>A0A1D8NII9</accession>
<feature type="domain" description="SEP" evidence="3">
    <location>
        <begin position="265"/>
        <end position="330"/>
    </location>
</feature>
<dbReference type="Gene3D" id="1.10.8.10">
    <property type="entry name" value="DNA helicase RuvA subunit, C-terminal domain"/>
    <property type="match status" value="1"/>
</dbReference>
<dbReference type="InterPro" id="IPR001012">
    <property type="entry name" value="UBX_dom"/>
</dbReference>
<reference evidence="5 7" key="2">
    <citation type="submission" date="2018-07" db="EMBL/GenBank/DDBJ databases">
        <title>Draft Genome Assemblies for Five Robust Yarrowia lipolytica Strains Exhibiting High Lipid Production and Pentose Sugar Utilization and Sugar Alcohol Secretion from Undetoxified Lignocellulosic Biomass Hydrolysates.</title>
        <authorList>
            <consortium name="DOE Joint Genome Institute"/>
            <person name="Walker C."/>
            <person name="Ryu S."/>
            <person name="Na H."/>
            <person name="Zane M."/>
            <person name="LaButti K."/>
            <person name="Lipzen A."/>
            <person name="Haridas S."/>
            <person name="Barry K."/>
            <person name="Grigoriev I.V."/>
            <person name="Quarterman J."/>
            <person name="Slininger P."/>
            <person name="Dien B."/>
            <person name="Trinh C.T."/>
        </authorList>
    </citation>
    <scope>NUCLEOTIDE SEQUENCE [LARGE SCALE GENOMIC DNA]</scope>
    <source>
        <strain evidence="5 7">YB392</strain>
    </source>
</reference>
<feature type="compositionally biased region" description="Basic and acidic residues" evidence="1">
    <location>
        <begin position="166"/>
        <end position="177"/>
    </location>
</feature>
<evidence type="ECO:0000313" key="5">
    <source>
        <dbReference type="EMBL" id="RDW28708.1"/>
    </source>
</evidence>
<dbReference type="EMBL" id="KZ858950">
    <property type="protein sequence ID" value="RDW28708.1"/>
    <property type="molecule type" value="Genomic_DNA"/>
</dbReference>
<dbReference type="Proteomes" id="UP000182444">
    <property type="component" value="Chromosome 1E"/>
</dbReference>
<evidence type="ECO:0000259" key="3">
    <source>
        <dbReference type="PROSITE" id="PS51399"/>
    </source>
</evidence>
<dbReference type="OrthoDB" id="25887at2759"/>
<dbReference type="AlphaFoldDB" id="A0A1D8NII9"/>
<evidence type="ECO:0000313" key="7">
    <source>
        <dbReference type="Proteomes" id="UP000256601"/>
    </source>
</evidence>
<evidence type="ECO:0000256" key="1">
    <source>
        <dbReference type="SAM" id="MobiDB-lite"/>
    </source>
</evidence>
<dbReference type="InterPro" id="IPR036241">
    <property type="entry name" value="NSFL1C_SEP_dom_sf"/>
</dbReference>
<proteinExistence type="predicted"/>
<evidence type="ECO:0000313" key="6">
    <source>
        <dbReference type="Proteomes" id="UP000182444"/>
    </source>
</evidence>
<dbReference type="VEuPathDB" id="FungiDB:YALI0_E14927g"/>
<feature type="compositionally biased region" description="Low complexity" evidence="1">
    <location>
        <begin position="365"/>
        <end position="378"/>
    </location>
</feature>
<evidence type="ECO:0000259" key="2">
    <source>
        <dbReference type="PROSITE" id="PS50033"/>
    </source>
</evidence>
<dbReference type="GO" id="GO:0007030">
    <property type="term" value="P:Golgi organization"/>
    <property type="evidence" value="ECO:0007669"/>
    <property type="project" value="TreeGrafter"/>
</dbReference>
<dbReference type="GO" id="GO:0043130">
    <property type="term" value="F:ubiquitin binding"/>
    <property type="evidence" value="ECO:0007669"/>
    <property type="project" value="TreeGrafter"/>
</dbReference>
<dbReference type="PANTHER" id="PTHR23333:SF20">
    <property type="entry name" value="NSFL1 COFACTOR P47"/>
    <property type="match status" value="1"/>
</dbReference>
<reference evidence="4 6" key="1">
    <citation type="journal article" date="2016" name="PLoS ONE">
        <title>Sequence Assembly of Yarrowia lipolytica Strain W29/CLIB89 Shows Transposable Element Diversity.</title>
        <authorList>
            <person name="Magnan C."/>
            <person name="Yu J."/>
            <person name="Chang I."/>
            <person name="Jahn E."/>
            <person name="Kanomata Y."/>
            <person name="Wu J."/>
            <person name="Zeller M."/>
            <person name="Oakes M."/>
            <person name="Baldi P."/>
            <person name="Sandmeyer S."/>
        </authorList>
    </citation>
    <scope>NUCLEOTIDE SEQUENCE [LARGE SCALE GENOMIC DNA]</scope>
    <source>
        <strain evidence="4">CLIB89</strain>
        <strain evidence="6">CLIB89(W29)</strain>
    </source>
</reference>
<feature type="region of interest" description="Disordered" evidence="1">
    <location>
        <begin position="330"/>
        <end position="385"/>
    </location>
</feature>
<dbReference type="FunFam" id="3.30.420.210:FF:000002">
    <property type="entry name" value="UBX domain-containing protein 1"/>
    <property type="match status" value="1"/>
</dbReference>
<dbReference type="PROSITE" id="PS50033">
    <property type="entry name" value="UBX"/>
    <property type="match status" value="1"/>
</dbReference>
<dbReference type="EMBL" id="CP017557">
    <property type="protein sequence ID" value="AOW05433.1"/>
    <property type="molecule type" value="Genomic_DNA"/>
</dbReference>
<dbReference type="Pfam" id="PF14555">
    <property type="entry name" value="UBA_4"/>
    <property type="match status" value="1"/>
</dbReference>
<dbReference type="GO" id="GO:0005829">
    <property type="term" value="C:cytosol"/>
    <property type="evidence" value="ECO:0007669"/>
    <property type="project" value="TreeGrafter"/>
</dbReference>
<dbReference type="CDD" id="cd14273">
    <property type="entry name" value="UBA_TAP-C_like"/>
    <property type="match status" value="1"/>
</dbReference>
<dbReference type="Pfam" id="PF08059">
    <property type="entry name" value="SEP"/>
    <property type="match status" value="1"/>
</dbReference>
<dbReference type="Gene3D" id="3.10.20.90">
    <property type="entry name" value="Phosphatidylinositol 3-kinase Catalytic Subunit, Chain A, domain 1"/>
    <property type="match status" value="1"/>
</dbReference>
<dbReference type="GO" id="GO:0061025">
    <property type="term" value="P:membrane fusion"/>
    <property type="evidence" value="ECO:0007669"/>
    <property type="project" value="TreeGrafter"/>
</dbReference>
<sequence>MVSEEEKTERIAQFVGITQSSPEDAQDCLLHTDWDVAQAVDLFLSANDDPEENEEDAENDDAEDIDVEEDSDAYANPSGLAPSGIAAGIQGFLSGLAGRDDPAAAASEPQGILSNPQPSGYRLGDGTGSSTPVSGASSSTTPAPSAPAPAPAPRRGVAGVRTLGDLSRDNAPPKRQDLFTGGEKSALAVQNPNRPGQQGNQGGNPLVNDIIRRAEANPARPRGENDDESEDEEQVGSFHGTGFTLGSDEVQSRPVESALPTSLPKVSRSITFWQNGFTVEDGPLYRYDDPRNQRYLETLNQGRAPLALLDVQHNQAVDINVTDRSEEAYVEKKPVYGGSGNRLGSPVPGEPTPSSSATPPPSAPTPAATSSGPSNSSSGAGGSRIQIRLGDGTRLTPSFSPDLTVQSLYDFVDEHNPSGREYVLQTTFPNKELRDKSLTLKDAKVIGAAIVQRYE</sequence>
<dbReference type="InterPro" id="IPR029071">
    <property type="entry name" value="Ubiquitin-like_domsf"/>
</dbReference>
<dbReference type="CDD" id="cd01770">
    <property type="entry name" value="UBX_UBXN2"/>
    <property type="match status" value="1"/>
</dbReference>
<dbReference type="Proteomes" id="UP000256601">
    <property type="component" value="Unassembled WGS sequence"/>
</dbReference>
<dbReference type="GO" id="GO:0005634">
    <property type="term" value="C:nucleus"/>
    <property type="evidence" value="ECO:0007669"/>
    <property type="project" value="TreeGrafter"/>
</dbReference>
<dbReference type="SMART" id="SM00553">
    <property type="entry name" value="SEP"/>
    <property type="match status" value="1"/>
</dbReference>
<evidence type="ECO:0000313" key="4">
    <source>
        <dbReference type="EMBL" id="AOW05433.1"/>
    </source>
</evidence>
<dbReference type="Gene3D" id="3.30.420.210">
    <property type="entry name" value="SEP domain"/>
    <property type="match status" value="1"/>
</dbReference>
<dbReference type="PANTHER" id="PTHR23333">
    <property type="entry name" value="UBX DOMAIN CONTAINING PROTEIN"/>
    <property type="match status" value="1"/>
</dbReference>
<feature type="region of interest" description="Disordered" evidence="1">
    <location>
        <begin position="44"/>
        <end position="264"/>
    </location>
</feature>